<name>A0A1H0PEQ9_9BACT</name>
<keyword evidence="3" id="KW-0808">Transferase</keyword>
<dbReference type="SUPFAM" id="SSF53756">
    <property type="entry name" value="UDP-Glycosyltransferase/glycogen phosphorylase"/>
    <property type="match status" value="2"/>
</dbReference>
<evidence type="ECO:0000313" key="4">
    <source>
        <dbReference type="Proteomes" id="UP000199073"/>
    </source>
</evidence>
<dbReference type="InterPro" id="IPR001296">
    <property type="entry name" value="Glyco_trans_1"/>
</dbReference>
<dbReference type="STRING" id="91360.SAMN05660330_01627"/>
<dbReference type="EMBL" id="FNJI01000009">
    <property type="protein sequence ID" value="SDP03106.1"/>
    <property type="molecule type" value="Genomic_DNA"/>
</dbReference>
<dbReference type="RefSeq" id="WP_092221646.1">
    <property type="nucleotide sequence ID" value="NZ_FNJI01000009.1"/>
</dbReference>
<accession>A0A1H0PEQ9</accession>
<gene>
    <name evidence="3" type="ORF">SAMN05660330_01627</name>
</gene>
<feature type="domain" description="Glycosyl transferase family 1" evidence="1">
    <location>
        <begin position="568"/>
        <end position="735"/>
    </location>
</feature>
<organism evidence="3 4">
    <name type="scientific">Desulforhopalus singaporensis</name>
    <dbReference type="NCBI Taxonomy" id="91360"/>
    <lineage>
        <taxon>Bacteria</taxon>
        <taxon>Pseudomonadati</taxon>
        <taxon>Thermodesulfobacteriota</taxon>
        <taxon>Desulfobulbia</taxon>
        <taxon>Desulfobulbales</taxon>
        <taxon>Desulfocapsaceae</taxon>
        <taxon>Desulforhopalus</taxon>
    </lineage>
</organism>
<evidence type="ECO:0000259" key="2">
    <source>
        <dbReference type="Pfam" id="PF13439"/>
    </source>
</evidence>
<dbReference type="GO" id="GO:0016757">
    <property type="term" value="F:glycosyltransferase activity"/>
    <property type="evidence" value="ECO:0007669"/>
    <property type="project" value="InterPro"/>
</dbReference>
<dbReference type="CDD" id="cd03819">
    <property type="entry name" value="GT4_WavL-like"/>
    <property type="match status" value="2"/>
</dbReference>
<evidence type="ECO:0000259" key="1">
    <source>
        <dbReference type="Pfam" id="PF00534"/>
    </source>
</evidence>
<feature type="domain" description="Glycosyltransferase subfamily 4-like N-terminal" evidence="2">
    <location>
        <begin position="18"/>
        <end position="169"/>
    </location>
</feature>
<feature type="domain" description="Glycosyltransferase subfamily 4-like N-terminal" evidence="2">
    <location>
        <begin position="403"/>
        <end position="552"/>
    </location>
</feature>
<evidence type="ECO:0000313" key="3">
    <source>
        <dbReference type="EMBL" id="SDP03106.1"/>
    </source>
</evidence>
<dbReference type="Pfam" id="PF00534">
    <property type="entry name" value="Glycos_transf_1"/>
    <property type="match status" value="2"/>
</dbReference>
<dbReference type="OrthoDB" id="5147801at2"/>
<dbReference type="PANTHER" id="PTHR12526">
    <property type="entry name" value="GLYCOSYLTRANSFERASE"/>
    <property type="match status" value="1"/>
</dbReference>
<feature type="domain" description="Glycosyl transferase family 1" evidence="1">
    <location>
        <begin position="187"/>
        <end position="357"/>
    </location>
</feature>
<dbReference type="Pfam" id="PF13439">
    <property type="entry name" value="Glyco_transf_4"/>
    <property type="match status" value="2"/>
</dbReference>
<dbReference type="Proteomes" id="UP000199073">
    <property type="component" value="Unassembled WGS sequence"/>
</dbReference>
<keyword evidence="4" id="KW-1185">Reference proteome</keyword>
<reference evidence="3 4" key="1">
    <citation type="submission" date="2016-10" db="EMBL/GenBank/DDBJ databases">
        <authorList>
            <person name="de Groot N.N."/>
        </authorList>
    </citation>
    <scope>NUCLEOTIDE SEQUENCE [LARGE SCALE GENOMIC DNA]</scope>
    <source>
        <strain evidence="3 4">DSM 12130</strain>
    </source>
</reference>
<dbReference type="InterPro" id="IPR028098">
    <property type="entry name" value="Glyco_trans_4-like_N"/>
</dbReference>
<dbReference type="Gene3D" id="3.40.50.2000">
    <property type="entry name" value="Glycogen Phosphorylase B"/>
    <property type="match status" value="4"/>
</dbReference>
<proteinExistence type="predicted"/>
<protein>
    <submittedName>
        <fullName evidence="3">Glycosyltransferase involved in cell wall bisynthesis</fullName>
    </submittedName>
</protein>
<sequence length="769" mass="85813">MVSRKLKIVQLLPELEEGGVEGETVDLALYLAKQGHESIVISGGGRLVPLLEQGGCHHMEWKYIGEKSFRCLRYIKKLKKFLVEKDIDVLHLRSRLPAWIGYLAWKGLPKHLRPSLVTTFHGFYSVNCYSSIMTRGERVVAVSETIKKHILSHYKVDREKIELIHGGFEESEFAPEKIEQSRTDALRKQWNLPTADKAVIMLPGRFTLWKGQDILIESLTLVKQKRPDFICLLIGNIEEKTGYAKKLGDKVKSHGLTEQVYFVGHCDDMPAALMLADVVVSASSTQPEAFGKVAIEAMAMGRAVIATAHGGSLETVIDGQTGWLIPPMNAVAMADAIIDALSDRKKREEFGRKGRQRVLEKFTARQMCEKTVELYQTSYDERTRPIKKDKVNVMQLLPMLNSGGVERGTLEMGRFLALNNHESQVVSGGGRLVEQLTKEGSIHHTMKIGSKSPISLMQILPLRQKILKNVDILHMRSRVPAWVGYLAWLSIPPGKRPVLVTTFHGFYSVNSYSAIMTKGDGVIAVSDSIKKHIEEQYGRTDRVKRIFRGVEMSSFDPDNIDLQRVARLRRSWGVEPEKPVITLPGRLTRLKGQEVFLKSLCQVNSFDYQALIVGDVESNPGYVEELRQFIDKNNLAGKVKLVGHCGDMPAAFYLSDIVISASSLEPEAFGRTTVEAMAMGCPVIATAHGGSLETVIPGENGWLVKPSDPDELARAIGEALATDRNKLKLIGEKNRARVKSNFTAHAMCEQTLDFYAELLLAKKNIELTC</sequence>
<dbReference type="AlphaFoldDB" id="A0A1H0PEQ9"/>